<name>A0ABR8Y0E5_9BACL</name>
<evidence type="ECO:0000256" key="1">
    <source>
        <dbReference type="ARBA" id="ARBA00023239"/>
    </source>
</evidence>
<dbReference type="PANTHER" id="PTHR30143:SF0">
    <property type="entry name" value="2-KETO-4-PENTENOATE HYDRATASE"/>
    <property type="match status" value="1"/>
</dbReference>
<dbReference type="InterPro" id="IPR050772">
    <property type="entry name" value="Hydratase-Decarb/MhpD_sf"/>
</dbReference>
<evidence type="ECO:0000259" key="2">
    <source>
        <dbReference type="Pfam" id="PF01557"/>
    </source>
</evidence>
<protein>
    <submittedName>
        <fullName evidence="3">Fumarylacetoacetate hydrolase family protein</fullName>
    </submittedName>
</protein>
<dbReference type="Gene3D" id="3.90.850.10">
    <property type="entry name" value="Fumarylacetoacetase-like, C-terminal domain"/>
    <property type="match status" value="1"/>
</dbReference>
<dbReference type="RefSeq" id="WP_191700679.1">
    <property type="nucleotide sequence ID" value="NZ_JACSPZ010000006.1"/>
</dbReference>
<dbReference type="PANTHER" id="PTHR30143">
    <property type="entry name" value="ACID HYDRATASE"/>
    <property type="match status" value="1"/>
</dbReference>
<accession>A0ABR8Y0E5</accession>
<dbReference type="SUPFAM" id="SSF56529">
    <property type="entry name" value="FAH"/>
    <property type="match status" value="1"/>
</dbReference>
<dbReference type="GO" id="GO:0016787">
    <property type="term" value="F:hydrolase activity"/>
    <property type="evidence" value="ECO:0007669"/>
    <property type="project" value="UniProtKB-KW"/>
</dbReference>
<proteinExistence type="predicted"/>
<sequence>MVSVNLIEWSSRISQAEKMRQGIAPLTEQIDSLSLKDAYSIQLEQIHRKVNAGDNITGKKIGLTSRAMQQLLNVDEPDYGHLLASMAITNNVLDCSECIKPRVEAEIAFVMKEDLIGPNVTLEQVLAATDYIVASLEIVDSRIKDWKIKLLDTIADNASSAKYVLGDIKKPIEEIDLPAVEMNFYKNGVLVNSGKGTDVLGNPAACVVWLVNRLADFNIGVKKGEVILSGALSAALDASPGDEFTADFGETLGKIQLSCV</sequence>
<dbReference type="InterPro" id="IPR036663">
    <property type="entry name" value="Fumarylacetoacetase_C_sf"/>
</dbReference>
<dbReference type="Pfam" id="PF01557">
    <property type="entry name" value="FAA_hydrolase"/>
    <property type="match status" value="1"/>
</dbReference>
<comment type="caution">
    <text evidence="3">The sequence shown here is derived from an EMBL/GenBank/DDBJ whole genome shotgun (WGS) entry which is preliminary data.</text>
</comment>
<gene>
    <name evidence="3" type="ORF">H9635_12680</name>
</gene>
<keyword evidence="1" id="KW-0456">Lyase</keyword>
<keyword evidence="3" id="KW-0378">Hydrolase</keyword>
<dbReference type="InterPro" id="IPR011234">
    <property type="entry name" value="Fumarylacetoacetase-like_C"/>
</dbReference>
<organism evidence="3 4">
    <name type="scientific">Solibacillus faecavium</name>
    <dbReference type="NCBI Taxonomy" id="2762221"/>
    <lineage>
        <taxon>Bacteria</taxon>
        <taxon>Bacillati</taxon>
        <taxon>Bacillota</taxon>
        <taxon>Bacilli</taxon>
        <taxon>Bacillales</taxon>
        <taxon>Caryophanaceae</taxon>
        <taxon>Solibacillus</taxon>
    </lineage>
</organism>
<dbReference type="Proteomes" id="UP000619101">
    <property type="component" value="Unassembled WGS sequence"/>
</dbReference>
<evidence type="ECO:0000313" key="3">
    <source>
        <dbReference type="EMBL" id="MBD8037598.1"/>
    </source>
</evidence>
<feature type="domain" description="Fumarylacetoacetase-like C-terminal" evidence="2">
    <location>
        <begin position="98"/>
        <end position="255"/>
    </location>
</feature>
<keyword evidence="4" id="KW-1185">Reference proteome</keyword>
<reference evidence="3 4" key="1">
    <citation type="submission" date="2020-08" db="EMBL/GenBank/DDBJ databases">
        <title>A Genomic Blueprint of the Chicken Gut Microbiome.</title>
        <authorList>
            <person name="Gilroy R."/>
            <person name="Ravi A."/>
            <person name="Getino M."/>
            <person name="Pursley I."/>
            <person name="Horton D.L."/>
            <person name="Alikhan N.-F."/>
            <person name="Baker D."/>
            <person name="Gharbi K."/>
            <person name="Hall N."/>
            <person name="Watson M."/>
            <person name="Adriaenssens E.M."/>
            <person name="Foster-Nyarko E."/>
            <person name="Jarju S."/>
            <person name="Secka A."/>
            <person name="Antonio M."/>
            <person name="Oren A."/>
            <person name="Chaudhuri R."/>
            <person name="La Ragione R.M."/>
            <person name="Hildebrand F."/>
            <person name="Pallen M.J."/>
        </authorList>
    </citation>
    <scope>NUCLEOTIDE SEQUENCE [LARGE SCALE GENOMIC DNA]</scope>
    <source>
        <strain evidence="3 4">A46</strain>
    </source>
</reference>
<evidence type="ECO:0000313" key="4">
    <source>
        <dbReference type="Proteomes" id="UP000619101"/>
    </source>
</evidence>
<dbReference type="EMBL" id="JACSPZ010000006">
    <property type="protein sequence ID" value="MBD8037598.1"/>
    <property type="molecule type" value="Genomic_DNA"/>
</dbReference>